<organism evidence="1 2">
    <name type="scientific">Mycena metata</name>
    <dbReference type="NCBI Taxonomy" id="1033252"/>
    <lineage>
        <taxon>Eukaryota</taxon>
        <taxon>Fungi</taxon>
        <taxon>Dikarya</taxon>
        <taxon>Basidiomycota</taxon>
        <taxon>Agaricomycotina</taxon>
        <taxon>Agaricomycetes</taxon>
        <taxon>Agaricomycetidae</taxon>
        <taxon>Agaricales</taxon>
        <taxon>Marasmiineae</taxon>
        <taxon>Mycenaceae</taxon>
        <taxon>Mycena</taxon>
    </lineage>
</organism>
<keyword evidence="2" id="KW-1185">Reference proteome</keyword>
<name>A0AAD7I027_9AGAR</name>
<protein>
    <submittedName>
        <fullName evidence="1">Uncharacterized protein</fullName>
    </submittedName>
</protein>
<gene>
    <name evidence="1" type="ORF">B0H16DRAFT_1212182</name>
</gene>
<evidence type="ECO:0000313" key="2">
    <source>
        <dbReference type="Proteomes" id="UP001215598"/>
    </source>
</evidence>
<dbReference type="AlphaFoldDB" id="A0AAD7I027"/>
<reference evidence="1" key="1">
    <citation type="submission" date="2023-03" db="EMBL/GenBank/DDBJ databases">
        <title>Massive genome expansion in bonnet fungi (Mycena s.s.) driven by repeated elements and novel gene families across ecological guilds.</title>
        <authorList>
            <consortium name="Lawrence Berkeley National Laboratory"/>
            <person name="Harder C.B."/>
            <person name="Miyauchi S."/>
            <person name="Viragh M."/>
            <person name="Kuo A."/>
            <person name="Thoen E."/>
            <person name="Andreopoulos B."/>
            <person name="Lu D."/>
            <person name="Skrede I."/>
            <person name="Drula E."/>
            <person name="Henrissat B."/>
            <person name="Morin E."/>
            <person name="Kohler A."/>
            <person name="Barry K."/>
            <person name="LaButti K."/>
            <person name="Morin E."/>
            <person name="Salamov A."/>
            <person name="Lipzen A."/>
            <person name="Mereny Z."/>
            <person name="Hegedus B."/>
            <person name="Baldrian P."/>
            <person name="Stursova M."/>
            <person name="Weitz H."/>
            <person name="Taylor A."/>
            <person name="Grigoriev I.V."/>
            <person name="Nagy L.G."/>
            <person name="Martin F."/>
            <person name="Kauserud H."/>
        </authorList>
    </citation>
    <scope>NUCLEOTIDE SEQUENCE</scope>
    <source>
        <strain evidence="1">CBHHK182m</strain>
    </source>
</reference>
<feature type="non-terminal residue" evidence="1">
    <location>
        <position position="114"/>
    </location>
</feature>
<dbReference type="EMBL" id="JARKIB010000148">
    <property type="protein sequence ID" value="KAJ7732000.1"/>
    <property type="molecule type" value="Genomic_DNA"/>
</dbReference>
<dbReference type="Proteomes" id="UP001215598">
    <property type="component" value="Unassembled WGS sequence"/>
</dbReference>
<evidence type="ECO:0000313" key="1">
    <source>
        <dbReference type="EMBL" id="KAJ7732000.1"/>
    </source>
</evidence>
<feature type="non-terminal residue" evidence="1">
    <location>
        <position position="1"/>
    </location>
</feature>
<proteinExistence type="predicted"/>
<comment type="caution">
    <text evidence="1">The sequence shown here is derived from an EMBL/GenBank/DDBJ whole genome shotgun (WGS) entry which is preliminary data.</text>
</comment>
<sequence>KSVKISQLISTHGATLFREALSKFVVHHSDPTLSLHQVNAKSHLVHFPFNAVPIFHRIKFSTPDPFTAGGPTSTIIDAVHVQPPRKLAGGEAIPGRFDTVLVNDGTGELTGVKG</sequence>
<accession>A0AAD7I027</accession>